<name>A0A6A6XQA0_9PLEO</name>
<evidence type="ECO:0000256" key="1">
    <source>
        <dbReference type="SAM" id="MobiDB-lite"/>
    </source>
</evidence>
<dbReference type="OrthoDB" id="10057496at2759"/>
<protein>
    <submittedName>
        <fullName evidence="2">Uncharacterized protein</fullName>
    </submittedName>
</protein>
<gene>
    <name evidence="2" type="ORF">K505DRAFT_414863</name>
</gene>
<feature type="region of interest" description="Disordered" evidence="1">
    <location>
        <begin position="1"/>
        <end position="42"/>
    </location>
</feature>
<evidence type="ECO:0000313" key="3">
    <source>
        <dbReference type="Proteomes" id="UP000799757"/>
    </source>
</evidence>
<dbReference type="AlphaFoldDB" id="A0A6A6XQA0"/>
<dbReference type="Proteomes" id="UP000799757">
    <property type="component" value="Unassembled WGS sequence"/>
</dbReference>
<accession>A0A6A6XQA0</accession>
<reference evidence="2" key="1">
    <citation type="journal article" date="2020" name="Stud. Mycol.">
        <title>101 Dothideomycetes genomes: a test case for predicting lifestyles and emergence of pathogens.</title>
        <authorList>
            <person name="Haridas S."/>
            <person name="Albert R."/>
            <person name="Binder M."/>
            <person name="Bloem J."/>
            <person name="Labutti K."/>
            <person name="Salamov A."/>
            <person name="Andreopoulos B."/>
            <person name="Baker S."/>
            <person name="Barry K."/>
            <person name="Bills G."/>
            <person name="Bluhm B."/>
            <person name="Cannon C."/>
            <person name="Castanera R."/>
            <person name="Culley D."/>
            <person name="Daum C."/>
            <person name="Ezra D."/>
            <person name="Gonzalez J."/>
            <person name="Henrissat B."/>
            <person name="Kuo A."/>
            <person name="Liang C."/>
            <person name="Lipzen A."/>
            <person name="Lutzoni F."/>
            <person name="Magnuson J."/>
            <person name="Mondo S."/>
            <person name="Nolan M."/>
            <person name="Ohm R."/>
            <person name="Pangilinan J."/>
            <person name="Park H.-J."/>
            <person name="Ramirez L."/>
            <person name="Alfaro M."/>
            <person name="Sun H."/>
            <person name="Tritt A."/>
            <person name="Yoshinaga Y."/>
            <person name="Zwiers L.-H."/>
            <person name="Turgeon B."/>
            <person name="Goodwin S."/>
            <person name="Spatafora J."/>
            <person name="Crous P."/>
            <person name="Grigoriev I."/>
        </authorList>
    </citation>
    <scope>NUCLEOTIDE SEQUENCE</scope>
    <source>
        <strain evidence="2">CBS 109.77</strain>
    </source>
</reference>
<dbReference type="EMBL" id="MU001800">
    <property type="protein sequence ID" value="KAF2797707.1"/>
    <property type="molecule type" value="Genomic_DNA"/>
</dbReference>
<evidence type="ECO:0000313" key="2">
    <source>
        <dbReference type="EMBL" id="KAF2797707.1"/>
    </source>
</evidence>
<organism evidence="2 3">
    <name type="scientific">Melanomma pulvis-pyrius CBS 109.77</name>
    <dbReference type="NCBI Taxonomy" id="1314802"/>
    <lineage>
        <taxon>Eukaryota</taxon>
        <taxon>Fungi</taxon>
        <taxon>Dikarya</taxon>
        <taxon>Ascomycota</taxon>
        <taxon>Pezizomycotina</taxon>
        <taxon>Dothideomycetes</taxon>
        <taxon>Pleosporomycetidae</taxon>
        <taxon>Pleosporales</taxon>
        <taxon>Melanommataceae</taxon>
        <taxon>Melanomma</taxon>
    </lineage>
</organism>
<keyword evidence="3" id="KW-1185">Reference proteome</keyword>
<proteinExistence type="predicted"/>
<feature type="compositionally biased region" description="Low complexity" evidence="1">
    <location>
        <begin position="32"/>
        <end position="42"/>
    </location>
</feature>
<sequence>MTGPPPPFGHPWLADVGRNPNINRDPPPPPVDGVVPGAAPPGHILVNGPSAQPQVVMQAAPAANAVLVDAGMPPVGIGFAPPGMGYGLDPYGPGYGLGMGLGMGVGMGMGMGYNSGGLAPPQLGAYMKYPHLSGYGGMGYGGLGYGAGLGFPPPPLGMGGMAPPPFAPGNPLWAGGGMGGLGMGMGGMYGGLFGEQPAPGVHDNGHNNGPVPPTQPDITVVSGGVPAGVTNVAAEEYTIVIRIKTHIEPWLQPMQPMVCESLNIDSSTSLNRLIQVCRENLECEGWAITECIELGNGLWEKGITFIYGTPTAITGTLKGVGWTNARNRVGGQSLHIYCHKV</sequence>